<dbReference type="AlphaFoldDB" id="A0A418T4L4"/>
<evidence type="ECO:0000313" key="10">
    <source>
        <dbReference type="Proteomes" id="UP000284202"/>
    </source>
</evidence>
<comment type="caution">
    <text evidence="9">The sequence shown here is derived from an EMBL/GenBank/DDBJ whole genome shotgun (WGS) entry which is preliminary data.</text>
</comment>
<comment type="catalytic activity">
    <reaction evidence="2">
        <text>a fatty acyl-CoA + H2O = a fatty acid + CoA + H(+)</text>
        <dbReference type="Rhea" id="RHEA:16781"/>
        <dbReference type="ChEBI" id="CHEBI:15377"/>
        <dbReference type="ChEBI" id="CHEBI:15378"/>
        <dbReference type="ChEBI" id="CHEBI:28868"/>
        <dbReference type="ChEBI" id="CHEBI:57287"/>
        <dbReference type="ChEBI" id="CHEBI:77636"/>
        <dbReference type="EC" id="3.1.2.20"/>
    </reaction>
</comment>
<dbReference type="OrthoDB" id="9806185at2"/>
<keyword evidence="1" id="KW-0378">Hydrolase</keyword>
<dbReference type="Pfam" id="PF03061">
    <property type="entry name" value="4HBT"/>
    <property type="match status" value="1"/>
</dbReference>
<evidence type="ECO:0000256" key="6">
    <source>
        <dbReference type="ARBA" id="ARBA00040062"/>
    </source>
</evidence>
<comment type="catalytic activity">
    <reaction evidence="7">
        <text>a medium-chain fatty acyl-CoA + H2O = a medium-chain fatty acid + CoA + H(+)</text>
        <dbReference type="Rhea" id="RHEA:68184"/>
        <dbReference type="ChEBI" id="CHEBI:15377"/>
        <dbReference type="ChEBI" id="CHEBI:15378"/>
        <dbReference type="ChEBI" id="CHEBI:57287"/>
        <dbReference type="ChEBI" id="CHEBI:59558"/>
        <dbReference type="ChEBI" id="CHEBI:90546"/>
    </reaction>
</comment>
<accession>A0A418T4L4</accession>
<evidence type="ECO:0000256" key="7">
    <source>
        <dbReference type="ARBA" id="ARBA00048062"/>
    </source>
</evidence>
<evidence type="ECO:0000256" key="2">
    <source>
        <dbReference type="ARBA" id="ARBA00035880"/>
    </source>
</evidence>
<evidence type="ECO:0000259" key="8">
    <source>
        <dbReference type="Pfam" id="PF03061"/>
    </source>
</evidence>
<dbReference type="EMBL" id="QZCG01000002">
    <property type="protein sequence ID" value="RJE88171.1"/>
    <property type="molecule type" value="Genomic_DNA"/>
</dbReference>
<dbReference type="EC" id="3.1.2.20" evidence="5"/>
<evidence type="ECO:0000256" key="1">
    <source>
        <dbReference type="ARBA" id="ARBA00022801"/>
    </source>
</evidence>
<gene>
    <name evidence="9" type="ORF">D3P04_04470</name>
</gene>
<dbReference type="PANTHER" id="PTHR43240">
    <property type="entry name" value="1,4-DIHYDROXY-2-NAPHTHOYL-COA THIOESTERASE 1"/>
    <property type="match status" value="1"/>
</dbReference>
<comment type="catalytic activity">
    <reaction evidence="3">
        <text>a long-chain fatty acyl-CoA + H2O = a long-chain fatty acid + CoA + H(+)</text>
        <dbReference type="Rhea" id="RHEA:67680"/>
        <dbReference type="ChEBI" id="CHEBI:15377"/>
        <dbReference type="ChEBI" id="CHEBI:15378"/>
        <dbReference type="ChEBI" id="CHEBI:57287"/>
        <dbReference type="ChEBI" id="CHEBI:57560"/>
        <dbReference type="ChEBI" id="CHEBI:83139"/>
    </reaction>
</comment>
<comment type="similarity">
    <text evidence="4">Belongs to the YigI thioesterase family.</text>
</comment>
<evidence type="ECO:0000313" key="9">
    <source>
        <dbReference type="EMBL" id="RJE88171.1"/>
    </source>
</evidence>
<dbReference type="Gene3D" id="3.10.129.10">
    <property type="entry name" value="Hotdog Thioesterase"/>
    <property type="match status" value="1"/>
</dbReference>
<evidence type="ECO:0000256" key="4">
    <source>
        <dbReference type="ARBA" id="ARBA00038381"/>
    </source>
</evidence>
<sequence length="145" mass="15527">MDRSSMPELARRIFASQPFTQLLGAELIEASESGVTMELPLRRELQQQHGFAHGGVISYLADNSLTFAGGMALNDDALTSEFKINYARPAKGARLRAQAEAVSVSGKQAICQCRIWSVDDDRETLCAVAQGTIVRVSGGPGGSRA</sequence>
<name>A0A418T4L4_9RHOB</name>
<feature type="domain" description="Thioesterase" evidence="8">
    <location>
        <begin position="49"/>
        <end position="121"/>
    </location>
</feature>
<organism evidence="9 10">
    <name type="scientific">Paracoccus onubensis</name>
    <dbReference type="NCBI Taxonomy" id="1675788"/>
    <lineage>
        <taxon>Bacteria</taxon>
        <taxon>Pseudomonadati</taxon>
        <taxon>Pseudomonadota</taxon>
        <taxon>Alphaproteobacteria</taxon>
        <taxon>Rhodobacterales</taxon>
        <taxon>Paracoccaceae</taxon>
        <taxon>Paracoccus</taxon>
    </lineage>
</organism>
<reference evidence="10" key="1">
    <citation type="submission" date="2018-09" db="EMBL/GenBank/DDBJ databases">
        <title>Acidovorax cavernicola nov. sp. isolated from Gruta de las Maravillas (Aracena, Spain).</title>
        <authorList>
            <person name="Jurado V."/>
            <person name="Gutierrez-Patricio S."/>
            <person name="Gonzalez-Pimentel J.L."/>
            <person name="Miller A.Z."/>
            <person name="Laiz L."/>
            <person name="Saiz-Jimenez C."/>
        </authorList>
    </citation>
    <scope>NUCLEOTIDE SEQUENCE [LARGE SCALE GENOMIC DNA]</scope>
    <source>
        <strain evidence="10">1011MAR3C25</strain>
    </source>
</reference>
<evidence type="ECO:0000256" key="5">
    <source>
        <dbReference type="ARBA" id="ARBA00038894"/>
    </source>
</evidence>
<keyword evidence="10" id="KW-1185">Reference proteome</keyword>
<dbReference type="SUPFAM" id="SSF54637">
    <property type="entry name" value="Thioesterase/thiol ester dehydrase-isomerase"/>
    <property type="match status" value="1"/>
</dbReference>
<dbReference type="Proteomes" id="UP000284202">
    <property type="component" value="Unassembled WGS sequence"/>
</dbReference>
<dbReference type="InterPro" id="IPR029069">
    <property type="entry name" value="HotDog_dom_sf"/>
</dbReference>
<dbReference type="InterPro" id="IPR003736">
    <property type="entry name" value="PAAI_dom"/>
</dbReference>
<dbReference type="GO" id="GO:0047617">
    <property type="term" value="F:fatty acyl-CoA hydrolase activity"/>
    <property type="evidence" value="ECO:0007669"/>
    <property type="project" value="UniProtKB-EC"/>
</dbReference>
<evidence type="ECO:0000256" key="3">
    <source>
        <dbReference type="ARBA" id="ARBA00036002"/>
    </source>
</evidence>
<proteinExistence type="inferred from homology"/>
<dbReference type="CDD" id="cd03443">
    <property type="entry name" value="PaaI_thioesterase"/>
    <property type="match status" value="1"/>
</dbReference>
<protein>
    <recommendedName>
        <fullName evidence="6">Medium/long-chain acyl-CoA thioesterase YigI</fullName>
        <ecNumber evidence="5">3.1.2.20</ecNumber>
    </recommendedName>
</protein>
<dbReference type="InterPro" id="IPR006683">
    <property type="entry name" value="Thioestr_dom"/>
</dbReference>
<dbReference type="NCBIfam" id="TIGR00369">
    <property type="entry name" value="unchar_dom_1"/>
    <property type="match status" value="1"/>
</dbReference>
<dbReference type="PANTHER" id="PTHR43240:SF20">
    <property type="entry name" value="MEDIUM_LONG-CHAIN ACYL-COA THIOESTERASE YIGI"/>
    <property type="match status" value="1"/>
</dbReference>
<dbReference type="RefSeq" id="WP_119746337.1">
    <property type="nucleotide sequence ID" value="NZ_QZCG01000002.1"/>
</dbReference>